<feature type="region of interest" description="Disordered" evidence="1">
    <location>
        <begin position="198"/>
        <end position="280"/>
    </location>
</feature>
<dbReference type="Pfam" id="PF01936">
    <property type="entry name" value="NYN"/>
    <property type="match status" value="1"/>
</dbReference>
<organism evidence="3 4">
    <name type="scientific">Plantibacter flavus</name>
    <dbReference type="NCBI Taxonomy" id="150123"/>
    <lineage>
        <taxon>Bacteria</taxon>
        <taxon>Bacillati</taxon>
        <taxon>Actinomycetota</taxon>
        <taxon>Actinomycetes</taxon>
        <taxon>Micrococcales</taxon>
        <taxon>Microbacteriaceae</taxon>
        <taxon>Plantibacter</taxon>
    </lineage>
</organism>
<dbReference type="PANTHER" id="PTHR35811:SF1">
    <property type="entry name" value="HTH OST-TYPE DOMAIN-CONTAINING PROTEIN"/>
    <property type="match status" value="1"/>
</dbReference>
<dbReference type="Proteomes" id="UP000266915">
    <property type="component" value="Unassembled WGS sequence"/>
</dbReference>
<name>A0A3N2C8H7_9MICO</name>
<dbReference type="PROSITE" id="PS51644">
    <property type="entry name" value="HTH_OST"/>
    <property type="match status" value="1"/>
</dbReference>
<dbReference type="CDD" id="cd10146">
    <property type="entry name" value="LabA_like_C"/>
    <property type="match status" value="1"/>
</dbReference>
<dbReference type="RefSeq" id="WP_085511531.1">
    <property type="nucleotide sequence ID" value="NZ_FXAP01000002.1"/>
</dbReference>
<gene>
    <name evidence="3" type="ORF">EDD42_3877</name>
</gene>
<dbReference type="InterPro" id="IPR025605">
    <property type="entry name" value="OST-HTH/LOTUS_dom"/>
</dbReference>
<accession>A0A3N2C8H7</accession>
<comment type="caution">
    <text evidence="3">The sequence shown here is derived from an EMBL/GenBank/DDBJ whole genome shotgun (WGS) entry which is preliminary data.</text>
</comment>
<evidence type="ECO:0000259" key="2">
    <source>
        <dbReference type="PROSITE" id="PS51644"/>
    </source>
</evidence>
<evidence type="ECO:0000313" key="4">
    <source>
        <dbReference type="Proteomes" id="UP000266915"/>
    </source>
</evidence>
<dbReference type="AlphaFoldDB" id="A0A3N2C8H7"/>
<dbReference type="EMBL" id="RKHL01000001">
    <property type="protein sequence ID" value="ROR83760.1"/>
    <property type="molecule type" value="Genomic_DNA"/>
</dbReference>
<dbReference type="Pfam" id="PF12872">
    <property type="entry name" value="OST-HTH"/>
    <property type="match status" value="1"/>
</dbReference>
<dbReference type="Gene3D" id="3.40.50.1010">
    <property type="entry name" value="5'-nuclease"/>
    <property type="match status" value="1"/>
</dbReference>
<dbReference type="InterPro" id="IPR021139">
    <property type="entry name" value="NYN"/>
</dbReference>
<dbReference type="PANTHER" id="PTHR35811">
    <property type="entry name" value="SLR1870 PROTEIN"/>
    <property type="match status" value="1"/>
</dbReference>
<dbReference type="Gene3D" id="3.30.420.610">
    <property type="entry name" value="LOTUS domain-like"/>
    <property type="match status" value="1"/>
</dbReference>
<feature type="domain" description="HTH OST-type" evidence="2">
    <location>
        <begin position="280"/>
        <end position="359"/>
    </location>
</feature>
<proteinExistence type="predicted"/>
<protein>
    <submittedName>
        <fullName evidence="3">OST-HTH/LOTUS domain-containing protein</fullName>
    </submittedName>
</protein>
<feature type="compositionally biased region" description="Low complexity" evidence="1">
    <location>
        <begin position="198"/>
        <end position="211"/>
    </location>
</feature>
<keyword evidence="4" id="KW-1185">Reference proteome</keyword>
<dbReference type="GO" id="GO:0004540">
    <property type="term" value="F:RNA nuclease activity"/>
    <property type="evidence" value="ECO:0007669"/>
    <property type="project" value="InterPro"/>
</dbReference>
<feature type="compositionally biased region" description="Acidic residues" evidence="1">
    <location>
        <begin position="263"/>
        <end position="273"/>
    </location>
</feature>
<reference evidence="3 4" key="1">
    <citation type="submission" date="2018-11" db="EMBL/GenBank/DDBJ databases">
        <title>Sequencing the genomes of 1000 actinobacteria strains.</title>
        <authorList>
            <person name="Klenk H.-P."/>
        </authorList>
    </citation>
    <scope>NUCLEOTIDE SEQUENCE [LARGE SCALE GENOMIC DNA]</scope>
    <source>
        <strain evidence="3 4">DSM 14012</strain>
    </source>
</reference>
<evidence type="ECO:0000313" key="3">
    <source>
        <dbReference type="EMBL" id="ROR83760.1"/>
    </source>
</evidence>
<dbReference type="CDD" id="cd11297">
    <property type="entry name" value="PIN_LabA-like_N_1"/>
    <property type="match status" value="1"/>
</dbReference>
<sequence length="361" mass="39435">MAETGTPRVAVYIDFDNIVISRYNQLYGKAAFSRDRARSHVPSAAPEGDEISERLQAARVDVGAILDYTSSFGNIVISRSYADWSEPVNSAYQKDLVDRAVDLTQMFPTTKAMKNGADIRLAVDVVEDLFRLPDLTHIVIVAGDSDYISLAQRCRRLGRHVIGIGVAGATSRALMAACDEFSDYDDIPGIVRPVVTRTPRTPAAVESAAETSSEETPKSAPKSGGRRRASSGSSPTAEAPVAQTPPRIGGLFTEPVFSHRDADDLDDTDDETADPSGPDAQRAATELLVRALRLVHAKNDDEDWLLNAEVKNQMIRMDPAFKEKPLGYRSFSDFINSRSDLVEVNPDASPDGRRLRLRELG</sequence>
<dbReference type="InterPro" id="IPR041966">
    <property type="entry name" value="LOTUS-like"/>
</dbReference>
<evidence type="ECO:0000256" key="1">
    <source>
        <dbReference type="SAM" id="MobiDB-lite"/>
    </source>
</evidence>